<dbReference type="InterPro" id="IPR002105">
    <property type="entry name" value="Dockerin_1_rpt"/>
</dbReference>
<dbReference type="AlphaFoldDB" id="A0A2W6P7S7"/>
<dbReference type="Gene3D" id="2.60.40.2700">
    <property type="match status" value="1"/>
</dbReference>
<dbReference type="EMBL" id="QKWW01000052">
    <property type="protein sequence ID" value="PZT54216.1"/>
    <property type="molecule type" value="Genomic_DNA"/>
</dbReference>
<dbReference type="GO" id="GO:0000272">
    <property type="term" value="P:polysaccharide catabolic process"/>
    <property type="evidence" value="ECO:0007669"/>
    <property type="project" value="InterPro"/>
</dbReference>
<evidence type="ECO:0000259" key="1">
    <source>
        <dbReference type="Pfam" id="PF23197"/>
    </source>
</evidence>
<dbReference type="InterPro" id="IPR056284">
    <property type="entry name" value="AIR9-like_A9"/>
</dbReference>
<dbReference type="Pfam" id="PF00404">
    <property type="entry name" value="Dockerin_1"/>
    <property type="match status" value="1"/>
</dbReference>
<sequence>MKGKNKRNTLKPIMKKSMLAALGLGIALPVAGSLPQVQAGAIGPSLEISRPVLNEGISWLNVSSEQSNGQPIMPSVPIVVEQSNLITIDLSSHFPSGQFSSISAKSSNYDIASVDVSVDHSTYKLVVVPFASGIVNIELTAQYNASQEPNSQSETIIDNIELYISKKGDFNNDGYVDSADAVELFSYLRNIQYGRSASVSYVEMNKADIDRNGVPDKTNDMSAFMKGYIGGTLGAKDNSYVLTFKQVDDAPYALNGKLNGTMQVGQTITGSFTQLDVDGDTLATAKYQWYTAADVNGTDELAIEQPNSAQYTIQNADVGRYLILKITPVSNSSQYPEGKAIVIRGLQAMEGPPPPP</sequence>
<dbReference type="GO" id="GO:0004553">
    <property type="term" value="F:hydrolase activity, hydrolyzing O-glycosyl compounds"/>
    <property type="evidence" value="ECO:0007669"/>
    <property type="project" value="InterPro"/>
</dbReference>
<gene>
    <name evidence="2" type="ORF">DN757_18380</name>
</gene>
<dbReference type="RefSeq" id="WP_111271648.1">
    <property type="nucleotide sequence ID" value="NZ_QKWW01000052.1"/>
</dbReference>
<name>A0A2W6P7S7_9BACL</name>
<comment type="caution">
    <text evidence="2">The sequence shown here is derived from an EMBL/GenBank/DDBJ whole genome shotgun (WGS) entry which is preliminary data.</text>
</comment>
<organism evidence="2 3">
    <name type="scientific">Paenibacillus silvae</name>
    <dbReference type="NCBI Taxonomy" id="1325358"/>
    <lineage>
        <taxon>Bacteria</taxon>
        <taxon>Bacillati</taxon>
        <taxon>Bacillota</taxon>
        <taxon>Bacilli</taxon>
        <taxon>Bacillales</taxon>
        <taxon>Paenibacillaceae</taxon>
        <taxon>Paenibacillus</taxon>
    </lineage>
</organism>
<dbReference type="Gene3D" id="1.10.1330.10">
    <property type="entry name" value="Dockerin domain"/>
    <property type="match status" value="1"/>
</dbReference>
<reference evidence="2 3" key="1">
    <citation type="submission" date="2018-06" db="EMBL/GenBank/DDBJ databases">
        <title>Isolation of heavy metals resistant Paenibacillus silvae NC2 from Gold-Copper mine in ZiJin, China.</title>
        <authorList>
            <person name="Xu J."/>
            <person name="Mazhar H.S."/>
            <person name="Rensing C."/>
        </authorList>
    </citation>
    <scope>NUCLEOTIDE SEQUENCE [LARGE SCALE GENOMIC DNA]</scope>
    <source>
        <strain evidence="2 3">NC2</strain>
    </source>
</reference>
<evidence type="ECO:0000313" key="2">
    <source>
        <dbReference type="EMBL" id="PZT54216.1"/>
    </source>
</evidence>
<dbReference type="Pfam" id="PF23197">
    <property type="entry name" value="IG_AIR9"/>
    <property type="match status" value="1"/>
</dbReference>
<evidence type="ECO:0000313" key="3">
    <source>
        <dbReference type="Proteomes" id="UP000249204"/>
    </source>
</evidence>
<accession>A0A2W6P7S7</accession>
<dbReference type="InterPro" id="IPR036439">
    <property type="entry name" value="Dockerin_dom_sf"/>
</dbReference>
<protein>
    <recommendedName>
        <fullName evidence="1">AIR9-like A9 domain-containing protein</fullName>
    </recommendedName>
</protein>
<dbReference type="SUPFAM" id="SSF63446">
    <property type="entry name" value="Type I dockerin domain"/>
    <property type="match status" value="1"/>
</dbReference>
<proteinExistence type="predicted"/>
<dbReference type="Proteomes" id="UP000249204">
    <property type="component" value="Unassembled WGS sequence"/>
</dbReference>
<feature type="domain" description="AIR9-like A9" evidence="1">
    <location>
        <begin position="258"/>
        <end position="341"/>
    </location>
</feature>